<dbReference type="SMART" id="SM00065">
    <property type="entry name" value="GAF"/>
    <property type="match status" value="2"/>
</dbReference>
<dbReference type="InterPro" id="IPR013656">
    <property type="entry name" value="PAS_4"/>
</dbReference>
<dbReference type="NCBIfam" id="TIGR00229">
    <property type="entry name" value="sensory_box"/>
    <property type="match status" value="1"/>
</dbReference>
<sequence length="960" mass="107663">MQSQEHTRLLKALRESELLRELSELLASSLDTTRILQVLVKRATEACDVARCAVWLLDDSRTKFLPSAYHTAVQNLQGKPLQIADRIWRQSSLAFDHPLVQQLFNEKGLLILEDLQLEKKRLPLAEKFLVRSILLVALIREDRLVGLMSLDNPGQLVDFTHDQQQLARAIGQQAAAAIDNARLYQAAQVERQRAERLIERAQSIYQVAMVVNSGEELPHVLDVAALHLASGLQVQQACIAVLDKDHLKLANQSALPLIVSAPPAQLSAFPHCSAAIKQQAPQFVYHDQLSDAEQIWFKHLGMEHVLILPLLVGGSSMVAMNDMNSINGSHSSKKGRYLEKRGIGFAFVNYRRNSRPPSSGYLAFAQDIAAHCALAIEKTYHLAEAQRAEALANERANTLDAVFNAMTEGLIVLDHQGKVVLSNENAAHFMGLTQRSKKQLAAYLQQHPVYTISGQPLAPEHFPLTRALHGERIRGERFLNKNADGVEHAIEVNIEPLLDNDHRKIGIVSAFRDITEQVRVERRIRRALETMLHAAEAVSGVTDMKEILYRVLAMTLTALNSERGVIQIYNETTRSFIPLISIGFTREEVACWLQEQAHWLAPDQDASLRFHERMKEGHATLITEDKHCQESNTVERMLVLATPITHNKRLLGMLMLDRSINYKKYAPPEQEETQPLPMHEFNAWDMAIIEGIAQFAGLAIEQTHWQQEAAIARTNEATMRESNALKDEFLAITAHEFRTPLTIILAHSQMMSRQLGKSSDVPSSLRERMDESIAILEEQTRDLTNIVNTFLEVTHLNRGQIELKQEELDSAELIKESVTKASITSGIHQISYLIEEEERPYLIKGDKARLQQIFTNLLQNAIKYSPEGGPISAELSQSETRKEIRIVIADQGIGVPLEAQQHLFERFYRAPNITNSQARGVGLGLYLVAEFVRLHGGSISVESSGIPGQGSRFILTFPAA</sequence>
<comment type="caution">
    <text evidence="10">The sequence shown here is derived from an EMBL/GenBank/DDBJ whole genome shotgun (WGS) entry which is preliminary data.</text>
</comment>
<dbReference type="InterPro" id="IPR000700">
    <property type="entry name" value="PAS-assoc_C"/>
</dbReference>
<evidence type="ECO:0000256" key="2">
    <source>
        <dbReference type="ARBA" id="ARBA00012438"/>
    </source>
</evidence>
<dbReference type="Gene3D" id="1.10.287.130">
    <property type="match status" value="1"/>
</dbReference>
<proteinExistence type="predicted"/>
<dbReference type="Proteomes" id="UP000322530">
    <property type="component" value="Unassembled WGS sequence"/>
</dbReference>
<evidence type="ECO:0000256" key="4">
    <source>
        <dbReference type="ARBA" id="ARBA00022679"/>
    </source>
</evidence>
<dbReference type="SUPFAM" id="SSF55874">
    <property type="entry name" value="ATPase domain of HSP90 chaperone/DNA topoisomerase II/histidine kinase"/>
    <property type="match status" value="1"/>
</dbReference>
<dbReference type="Pfam" id="PF01590">
    <property type="entry name" value="GAF"/>
    <property type="match status" value="2"/>
</dbReference>
<evidence type="ECO:0000256" key="1">
    <source>
        <dbReference type="ARBA" id="ARBA00000085"/>
    </source>
</evidence>
<keyword evidence="6" id="KW-0902">Two-component regulatory system</keyword>
<dbReference type="SUPFAM" id="SSF47384">
    <property type="entry name" value="Homodimeric domain of signal transducing histidine kinase"/>
    <property type="match status" value="1"/>
</dbReference>
<dbReference type="PANTHER" id="PTHR43547:SF2">
    <property type="entry name" value="HYBRID SIGNAL TRANSDUCTION HISTIDINE KINASE C"/>
    <property type="match status" value="1"/>
</dbReference>
<accession>A0A5A5THD9</accession>
<dbReference type="SMART" id="SM00388">
    <property type="entry name" value="HisKA"/>
    <property type="match status" value="1"/>
</dbReference>
<dbReference type="SMART" id="SM00387">
    <property type="entry name" value="HATPase_c"/>
    <property type="match status" value="1"/>
</dbReference>
<feature type="domain" description="Histidine kinase" evidence="7">
    <location>
        <begin position="732"/>
        <end position="960"/>
    </location>
</feature>
<dbReference type="InterPro" id="IPR035965">
    <property type="entry name" value="PAS-like_dom_sf"/>
</dbReference>
<keyword evidence="11" id="KW-1185">Reference proteome</keyword>
<dbReference type="PROSITE" id="PS50112">
    <property type="entry name" value="PAS"/>
    <property type="match status" value="1"/>
</dbReference>
<evidence type="ECO:0000259" key="7">
    <source>
        <dbReference type="PROSITE" id="PS50109"/>
    </source>
</evidence>
<evidence type="ECO:0000259" key="9">
    <source>
        <dbReference type="PROSITE" id="PS50113"/>
    </source>
</evidence>
<feature type="domain" description="PAC" evidence="9">
    <location>
        <begin position="473"/>
        <end position="526"/>
    </location>
</feature>
<dbReference type="Pfam" id="PF08448">
    <property type="entry name" value="PAS_4"/>
    <property type="match status" value="1"/>
</dbReference>
<dbReference type="FunFam" id="3.30.565.10:FF:000006">
    <property type="entry name" value="Sensor histidine kinase WalK"/>
    <property type="match status" value="1"/>
</dbReference>
<dbReference type="CDD" id="cd00075">
    <property type="entry name" value="HATPase"/>
    <property type="match status" value="1"/>
</dbReference>
<organism evidence="10 11">
    <name type="scientific">Dictyobacter arantiisoli</name>
    <dbReference type="NCBI Taxonomy" id="2014874"/>
    <lineage>
        <taxon>Bacteria</taxon>
        <taxon>Bacillati</taxon>
        <taxon>Chloroflexota</taxon>
        <taxon>Ktedonobacteria</taxon>
        <taxon>Ktedonobacterales</taxon>
        <taxon>Dictyobacteraceae</taxon>
        <taxon>Dictyobacter</taxon>
    </lineage>
</organism>
<dbReference type="PANTHER" id="PTHR43547">
    <property type="entry name" value="TWO-COMPONENT HISTIDINE KINASE"/>
    <property type="match status" value="1"/>
</dbReference>
<dbReference type="CDD" id="cd00082">
    <property type="entry name" value="HisKA"/>
    <property type="match status" value="1"/>
</dbReference>
<evidence type="ECO:0000256" key="3">
    <source>
        <dbReference type="ARBA" id="ARBA00022553"/>
    </source>
</evidence>
<dbReference type="InterPro" id="IPR005467">
    <property type="entry name" value="His_kinase_dom"/>
</dbReference>
<dbReference type="Pfam" id="PF02518">
    <property type="entry name" value="HATPase_c"/>
    <property type="match status" value="1"/>
</dbReference>
<keyword evidence="5" id="KW-0418">Kinase</keyword>
<dbReference type="InterPro" id="IPR036097">
    <property type="entry name" value="HisK_dim/P_sf"/>
</dbReference>
<reference evidence="10 11" key="1">
    <citation type="submission" date="2019-01" db="EMBL/GenBank/DDBJ databases">
        <title>Draft genome sequence of Dictyobacter sp. Uno17.</title>
        <authorList>
            <person name="Wang C.M."/>
            <person name="Zheng Y."/>
            <person name="Sakai Y."/>
            <person name="Abe K."/>
            <person name="Yokota A."/>
            <person name="Yabe S."/>
        </authorList>
    </citation>
    <scope>NUCLEOTIDE SEQUENCE [LARGE SCALE GENOMIC DNA]</scope>
    <source>
        <strain evidence="10 11">Uno17</strain>
    </source>
</reference>
<feature type="domain" description="PAS" evidence="8">
    <location>
        <begin position="395"/>
        <end position="434"/>
    </location>
</feature>
<dbReference type="Gene3D" id="3.30.450.40">
    <property type="match status" value="3"/>
</dbReference>
<dbReference type="EMBL" id="BIXY01000090">
    <property type="protein sequence ID" value="GCF10991.1"/>
    <property type="molecule type" value="Genomic_DNA"/>
</dbReference>
<dbReference type="Pfam" id="PF00512">
    <property type="entry name" value="HisKA"/>
    <property type="match status" value="1"/>
</dbReference>
<dbReference type="InterPro" id="IPR036890">
    <property type="entry name" value="HATPase_C_sf"/>
</dbReference>
<name>A0A5A5THD9_9CHLR</name>
<dbReference type="PRINTS" id="PR00344">
    <property type="entry name" value="BCTRLSENSOR"/>
</dbReference>
<gene>
    <name evidence="10" type="ORF">KDI_45550</name>
</gene>
<dbReference type="PROSITE" id="PS50113">
    <property type="entry name" value="PAC"/>
    <property type="match status" value="1"/>
</dbReference>
<dbReference type="InterPro" id="IPR004358">
    <property type="entry name" value="Sig_transdc_His_kin-like_C"/>
</dbReference>
<dbReference type="InterPro" id="IPR029016">
    <property type="entry name" value="GAF-like_dom_sf"/>
</dbReference>
<dbReference type="AlphaFoldDB" id="A0A5A5THD9"/>
<evidence type="ECO:0000313" key="11">
    <source>
        <dbReference type="Proteomes" id="UP000322530"/>
    </source>
</evidence>
<dbReference type="Gene3D" id="3.30.450.20">
    <property type="entry name" value="PAS domain"/>
    <property type="match status" value="1"/>
</dbReference>
<dbReference type="InterPro" id="IPR003594">
    <property type="entry name" value="HATPase_dom"/>
</dbReference>
<evidence type="ECO:0000256" key="6">
    <source>
        <dbReference type="ARBA" id="ARBA00023012"/>
    </source>
</evidence>
<evidence type="ECO:0000259" key="8">
    <source>
        <dbReference type="PROSITE" id="PS50112"/>
    </source>
</evidence>
<keyword evidence="4" id="KW-0808">Transferase</keyword>
<dbReference type="GO" id="GO:0000155">
    <property type="term" value="F:phosphorelay sensor kinase activity"/>
    <property type="evidence" value="ECO:0007669"/>
    <property type="project" value="InterPro"/>
</dbReference>
<dbReference type="InterPro" id="IPR003661">
    <property type="entry name" value="HisK_dim/P_dom"/>
</dbReference>
<dbReference type="SUPFAM" id="SSF55785">
    <property type="entry name" value="PYP-like sensor domain (PAS domain)"/>
    <property type="match status" value="1"/>
</dbReference>
<evidence type="ECO:0000313" key="10">
    <source>
        <dbReference type="EMBL" id="GCF10991.1"/>
    </source>
</evidence>
<dbReference type="InterPro" id="IPR003018">
    <property type="entry name" value="GAF"/>
</dbReference>
<dbReference type="InterPro" id="IPR000014">
    <property type="entry name" value="PAS"/>
</dbReference>
<dbReference type="Gene3D" id="3.30.565.10">
    <property type="entry name" value="Histidine kinase-like ATPase, C-terminal domain"/>
    <property type="match status" value="1"/>
</dbReference>
<dbReference type="SUPFAM" id="SSF55781">
    <property type="entry name" value="GAF domain-like"/>
    <property type="match status" value="3"/>
</dbReference>
<protein>
    <recommendedName>
        <fullName evidence="2">histidine kinase</fullName>
        <ecNumber evidence="2">2.7.13.3</ecNumber>
    </recommendedName>
</protein>
<evidence type="ECO:0000256" key="5">
    <source>
        <dbReference type="ARBA" id="ARBA00022777"/>
    </source>
</evidence>
<keyword evidence="3" id="KW-0597">Phosphoprotein</keyword>
<dbReference type="PROSITE" id="PS50109">
    <property type="entry name" value="HIS_KIN"/>
    <property type="match status" value="1"/>
</dbReference>
<dbReference type="EC" id="2.7.13.3" evidence="2"/>
<dbReference type="CDD" id="cd00130">
    <property type="entry name" value="PAS"/>
    <property type="match status" value="1"/>
</dbReference>
<comment type="catalytic activity">
    <reaction evidence="1">
        <text>ATP + protein L-histidine = ADP + protein N-phospho-L-histidine.</text>
        <dbReference type="EC" id="2.7.13.3"/>
    </reaction>
</comment>